<keyword evidence="3" id="KW-1185">Reference proteome</keyword>
<accession>A0A9J6DJP2</accession>
<reference evidence="2" key="2">
    <citation type="submission" date="2021-09" db="EMBL/GenBank/DDBJ databases">
        <authorList>
            <person name="Jia N."/>
            <person name="Wang J."/>
            <person name="Shi W."/>
            <person name="Du L."/>
            <person name="Sun Y."/>
            <person name="Zhan W."/>
            <person name="Jiang J."/>
            <person name="Wang Q."/>
            <person name="Zhang B."/>
            <person name="Ji P."/>
            <person name="Sakyi L.B."/>
            <person name="Cui X."/>
            <person name="Yuan T."/>
            <person name="Jiang B."/>
            <person name="Yang W."/>
            <person name="Lam T.T.-Y."/>
            <person name="Chang Q."/>
            <person name="Ding S."/>
            <person name="Wang X."/>
            <person name="Zhu J."/>
            <person name="Ruan X."/>
            <person name="Zhao L."/>
            <person name="Wei J."/>
            <person name="Que T."/>
            <person name="Du C."/>
            <person name="Cheng J."/>
            <person name="Dai P."/>
            <person name="Han X."/>
            <person name="Huang E."/>
            <person name="Gao Y."/>
            <person name="Liu J."/>
            <person name="Shao H."/>
            <person name="Ye R."/>
            <person name="Li L."/>
            <person name="Wei W."/>
            <person name="Wang X."/>
            <person name="Wang C."/>
            <person name="Huo Q."/>
            <person name="Li W."/>
            <person name="Guo W."/>
            <person name="Chen H."/>
            <person name="Chen S."/>
            <person name="Zhou L."/>
            <person name="Zhou L."/>
            <person name="Ni X."/>
            <person name="Tian J."/>
            <person name="Zhou Y."/>
            <person name="Sheng Y."/>
            <person name="Liu T."/>
            <person name="Pan Y."/>
            <person name="Xia L."/>
            <person name="Li J."/>
            <person name="Zhao F."/>
            <person name="Cao W."/>
        </authorList>
    </citation>
    <scope>NUCLEOTIDE SEQUENCE</scope>
    <source>
        <strain evidence="2">Rmic-2018</strain>
        <tissue evidence="2">Larvae</tissue>
    </source>
</reference>
<keyword evidence="1" id="KW-0732">Signal</keyword>
<evidence type="ECO:0000256" key="1">
    <source>
        <dbReference type="SAM" id="SignalP"/>
    </source>
</evidence>
<name>A0A9J6DJP2_RHIMP</name>
<proteinExistence type="predicted"/>
<comment type="caution">
    <text evidence="2">The sequence shown here is derived from an EMBL/GenBank/DDBJ whole genome shotgun (WGS) entry which is preliminary data.</text>
</comment>
<protein>
    <submittedName>
        <fullName evidence="2">Uncharacterized protein</fullName>
    </submittedName>
</protein>
<gene>
    <name evidence="2" type="ORF">HPB51_023211</name>
</gene>
<sequence>MEFSSFIIFAFLATTSFQRTLVATAKGGKVVYSDTYPCKSVLDPAVPFGMRFFERWPQEVRAKHMSCHNITAQEALERDRSYDEHKAKCMAAVLPSVEASMREKDACRIVMEATNMSSAAFWTVTQLDLESKRALCLREALPDTPEAERAVAFRRAAQEANALTKRHTDLRQKGSGNFGHLRFFNVQFKLSTQESRNFTLIENVTTVAETRSRNLRVGSSKPFSLLTTGGYLLYIYTYLSIKLESWFVIVDDSGRFVVLPRLPPRYNNGDEGASFSAGITTPAPFRRHELYWACSAAPVPAWTRPPYHSVNEMAPNLRKLPTGIRSVRLSTRTSQGPAVTQPRR</sequence>
<reference evidence="2" key="1">
    <citation type="journal article" date="2020" name="Cell">
        <title>Large-Scale Comparative Analyses of Tick Genomes Elucidate Their Genetic Diversity and Vector Capacities.</title>
        <authorList>
            <consortium name="Tick Genome and Microbiome Consortium (TIGMIC)"/>
            <person name="Jia N."/>
            <person name="Wang J."/>
            <person name="Shi W."/>
            <person name="Du L."/>
            <person name="Sun Y."/>
            <person name="Zhan W."/>
            <person name="Jiang J.F."/>
            <person name="Wang Q."/>
            <person name="Zhang B."/>
            <person name="Ji P."/>
            <person name="Bell-Sakyi L."/>
            <person name="Cui X.M."/>
            <person name="Yuan T.T."/>
            <person name="Jiang B.G."/>
            <person name="Yang W.F."/>
            <person name="Lam T.T."/>
            <person name="Chang Q.C."/>
            <person name="Ding S.J."/>
            <person name="Wang X.J."/>
            <person name="Zhu J.G."/>
            <person name="Ruan X.D."/>
            <person name="Zhao L."/>
            <person name="Wei J.T."/>
            <person name="Ye R.Z."/>
            <person name="Que T.C."/>
            <person name="Du C.H."/>
            <person name="Zhou Y.H."/>
            <person name="Cheng J.X."/>
            <person name="Dai P.F."/>
            <person name="Guo W.B."/>
            <person name="Han X.H."/>
            <person name="Huang E.J."/>
            <person name="Li L.F."/>
            <person name="Wei W."/>
            <person name="Gao Y.C."/>
            <person name="Liu J.Z."/>
            <person name="Shao H.Z."/>
            <person name="Wang X."/>
            <person name="Wang C.C."/>
            <person name="Yang T.C."/>
            <person name="Huo Q.B."/>
            <person name="Li W."/>
            <person name="Chen H.Y."/>
            <person name="Chen S.E."/>
            <person name="Zhou L.G."/>
            <person name="Ni X.B."/>
            <person name="Tian J.H."/>
            <person name="Sheng Y."/>
            <person name="Liu T."/>
            <person name="Pan Y.S."/>
            <person name="Xia L.Y."/>
            <person name="Li J."/>
            <person name="Zhao F."/>
            <person name="Cao W.C."/>
        </authorList>
    </citation>
    <scope>NUCLEOTIDE SEQUENCE</scope>
    <source>
        <strain evidence="2">Rmic-2018</strain>
    </source>
</reference>
<dbReference type="VEuPathDB" id="VectorBase:LOC119186545"/>
<dbReference type="EMBL" id="JABSTU010000009">
    <property type="protein sequence ID" value="KAH8022306.1"/>
    <property type="molecule type" value="Genomic_DNA"/>
</dbReference>
<organism evidence="2 3">
    <name type="scientific">Rhipicephalus microplus</name>
    <name type="common">Cattle tick</name>
    <name type="synonym">Boophilus microplus</name>
    <dbReference type="NCBI Taxonomy" id="6941"/>
    <lineage>
        <taxon>Eukaryota</taxon>
        <taxon>Metazoa</taxon>
        <taxon>Ecdysozoa</taxon>
        <taxon>Arthropoda</taxon>
        <taxon>Chelicerata</taxon>
        <taxon>Arachnida</taxon>
        <taxon>Acari</taxon>
        <taxon>Parasitiformes</taxon>
        <taxon>Ixodida</taxon>
        <taxon>Ixodoidea</taxon>
        <taxon>Ixodidae</taxon>
        <taxon>Rhipicephalinae</taxon>
        <taxon>Rhipicephalus</taxon>
        <taxon>Boophilus</taxon>
    </lineage>
</organism>
<evidence type="ECO:0000313" key="2">
    <source>
        <dbReference type="EMBL" id="KAH8022306.1"/>
    </source>
</evidence>
<dbReference type="AlphaFoldDB" id="A0A9J6DJP2"/>
<dbReference type="Proteomes" id="UP000821866">
    <property type="component" value="Chromosome 7"/>
</dbReference>
<feature type="signal peptide" evidence="1">
    <location>
        <begin position="1"/>
        <end position="17"/>
    </location>
</feature>
<evidence type="ECO:0000313" key="3">
    <source>
        <dbReference type="Proteomes" id="UP000821866"/>
    </source>
</evidence>
<feature type="chain" id="PRO_5039932390" evidence="1">
    <location>
        <begin position="18"/>
        <end position="344"/>
    </location>
</feature>